<evidence type="ECO:0008006" key="8">
    <source>
        <dbReference type="Google" id="ProtNLM"/>
    </source>
</evidence>
<accession>A0A484ZKZ1</accession>
<keyword evidence="3 5" id="KW-1133">Transmembrane helix</keyword>
<protein>
    <recommendedName>
        <fullName evidence="8">Amino acid ABC transporter permease</fullName>
    </recommendedName>
</protein>
<keyword evidence="4 5" id="KW-0472">Membrane</keyword>
<evidence type="ECO:0000256" key="2">
    <source>
        <dbReference type="ARBA" id="ARBA00022692"/>
    </source>
</evidence>
<dbReference type="Proteomes" id="UP000373449">
    <property type="component" value="Unassembled WGS sequence"/>
</dbReference>
<evidence type="ECO:0000256" key="4">
    <source>
        <dbReference type="ARBA" id="ARBA00023136"/>
    </source>
</evidence>
<reference evidence="6 7" key="1">
    <citation type="submission" date="2019-03" db="EMBL/GenBank/DDBJ databases">
        <authorList>
            <consortium name="Pathogen Informatics"/>
        </authorList>
    </citation>
    <scope>NUCLEOTIDE SEQUENCE [LARGE SCALE GENOMIC DNA]</scope>
    <source>
        <strain evidence="6 7">NCTC12282</strain>
    </source>
</reference>
<dbReference type="InterPro" id="IPR035906">
    <property type="entry name" value="MetI-like_sf"/>
</dbReference>
<sequence length="73" mass="7676">MDFTIIYDNLDYMLWGAYPDGPIGGAALTLIISLAAGIISAILGVVLGVALAMFRGWPAAALAAFLGFFRAIR</sequence>
<feature type="transmembrane region" description="Helical" evidence="5">
    <location>
        <begin position="54"/>
        <end position="72"/>
    </location>
</feature>
<evidence type="ECO:0000313" key="6">
    <source>
        <dbReference type="EMBL" id="VFS46389.1"/>
    </source>
</evidence>
<gene>
    <name evidence="6" type="ORF">NCTC12282_01298</name>
</gene>
<evidence type="ECO:0000313" key="7">
    <source>
        <dbReference type="Proteomes" id="UP000373449"/>
    </source>
</evidence>
<proteinExistence type="predicted"/>
<dbReference type="GO" id="GO:0016020">
    <property type="term" value="C:membrane"/>
    <property type="evidence" value="ECO:0007669"/>
    <property type="project" value="UniProtKB-SubCell"/>
</dbReference>
<dbReference type="SUPFAM" id="SSF161098">
    <property type="entry name" value="MetI-like"/>
    <property type="match status" value="1"/>
</dbReference>
<evidence type="ECO:0000256" key="3">
    <source>
        <dbReference type="ARBA" id="ARBA00022989"/>
    </source>
</evidence>
<dbReference type="EMBL" id="CAADJA010000002">
    <property type="protein sequence ID" value="VFS46389.1"/>
    <property type="molecule type" value="Genomic_DNA"/>
</dbReference>
<keyword evidence="2 5" id="KW-0812">Transmembrane</keyword>
<organism evidence="6 7">
    <name type="scientific">Budvicia aquatica</name>
    <dbReference type="NCBI Taxonomy" id="82979"/>
    <lineage>
        <taxon>Bacteria</taxon>
        <taxon>Pseudomonadati</taxon>
        <taxon>Pseudomonadota</taxon>
        <taxon>Gammaproteobacteria</taxon>
        <taxon>Enterobacterales</taxon>
        <taxon>Budviciaceae</taxon>
        <taxon>Budvicia</taxon>
    </lineage>
</organism>
<feature type="transmembrane region" description="Helical" evidence="5">
    <location>
        <begin position="23"/>
        <end position="47"/>
    </location>
</feature>
<name>A0A484ZKZ1_9GAMM</name>
<comment type="subcellular location">
    <subcellularLocation>
        <location evidence="1">Membrane</location>
        <topology evidence="1">Multi-pass membrane protein</topology>
    </subcellularLocation>
</comment>
<evidence type="ECO:0000256" key="5">
    <source>
        <dbReference type="SAM" id="Phobius"/>
    </source>
</evidence>
<dbReference type="AlphaFoldDB" id="A0A484ZKZ1"/>
<evidence type="ECO:0000256" key="1">
    <source>
        <dbReference type="ARBA" id="ARBA00004141"/>
    </source>
</evidence>